<gene>
    <name evidence="1" type="ORF">SAMN02745170_03815</name>
</gene>
<organism evidence="1 2">
    <name type="scientific">Propionispora hippei DSM 15287</name>
    <dbReference type="NCBI Taxonomy" id="1123003"/>
    <lineage>
        <taxon>Bacteria</taxon>
        <taxon>Bacillati</taxon>
        <taxon>Bacillota</taxon>
        <taxon>Negativicutes</taxon>
        <taxon>Selenomonadales</taxon>
        <taxon>Sporomusaceae</taxon>
        <taxon>Propionispora</taxon>
    </lineage>
</organism>
<dbReference type="AlphaFoldDB" id="A0A1M6NME0"/>
<dbReference type="Proteomes" id="UP000322917">
    <property type="component" value="Unassembled WGS sequence"/>
</dbReference>
<dbReference type="RefSeq" id="WP_188128414.1">
    <property type="nucleotide sequence ID" value="NZ_FQZD01000055.1"/>
</dbReference>
<proteinExistence type="predicted"/>
<protein>
    <submittedName>
        <fullName evidence="1">Uncharacterized protein</fullName>
    </submittedName>
</protein>
<sequence>MPQKVDQQGGGFFLRGYPAYGGRVSWQVLLCVMTLGKQEESCRMLDGDTSQLLQ</sequence>
<keyword evidence="2" id="KW-1185">Reference proteome</keyword>
<evidence type="ECO:0000313" key="2">
    <source>
        <dbReference type="Proteomes" id="UP000322917"/>
    </source>
</evidence>
<reference evidence="1 2" key="1">
    <citation type="submission" date="2016-11" db="EMBL/GenBank/DDBJ databases">
        <authorList>
            <person name="Varghese N."/>
            <person name="Submissions S."/>
        </authorList>
    </citation>
    <scope>NUCLEOTIDE SEQUENCE [LARGE SCALE GENOMIC DNA]</scope>
    <source>
        <strain evidence="1 2">DSM 15287</strain>
    </source>
</reference>
<evidence type="ECO:0000313" key="1">
    <source>
        <dbReference type="EMBL" id="SHJ96868.1"/>
    </source>
</evidence>
<name>A0A1M6NME0_9FIRM</name>
<accession>A0A1M6NME0</accession>
<dbReference type="EMBL" id="FQZD01000055">
    <property type="protein sequence ID" value="SHJ96868.1"/>
    <property type="molecule type" value="Genomic_DNA"/>
</dbReference>